<dbReference type="AlphaFoldDB" id="A0A1R1PYY9"/>
<keyword evidence="3" id="KW-1185">Reference proteome</keyword>
<comment type="caution">
    <text evidence="2">The sequence shown here is derived from an EMBL/GenBank/DDBJ whole genome shotgun (WGS) entry which is preliminary data.</text>
</comment>
<protein>
    <submittedName>
        <fullName evidence="2">Uncharacterized protein</fullName>
    </submittedName>
</protein>
<accession>A0A1R1PYY9</accession>
<evidence type="ECO:0000313" key="3">
    <source>
        <dbReference type="Proteomes" id="UP000188320"/>
    </source>
</evidence>
<evidence type="ECO:0000256" key="1">
    <source>
        <dbReference type="SAM" id="MobiDB-lite"/>
    </source>
</evidence>
<dbReference type="EMBL" id="LSSK01000011">
    <property type="protein sequence ID" value="OMH86188.1"/>
    <property type="molecule type" value="Genomic_DNA"/>
</dbReference>
<evidence type="ECO:0000313" key="2">
    <source>
        <dbReference type="EMBL" id="OMH86188.1"/>
    </source>
</evidence>
<name>A0A1R1PYY9_ZANCU</name>
<sequence>MKEYKEMELEYYGSIQNQKKEAKRIYHDAHQAECGAGRSKCGEKSWNATTDGERARTGRTRTGKGIAEVYVKTKSGQYSEKTNG</sequence>
<gene>
    <name evidence="2" type="ORF">AX774_g261</name>
</gene>
<reference evidence="3" key="1">
    <citation type="submission" date="2017-01" db="EMBL/GenBank/DDBJ databases">
        <authorList>
            <person name="Wang Y."/>
            <person name="White M."/>
            <person name="Kvist S."/>
            <person name="Moncalvo J.-M."/>
        </authorList>
    </citation>
    <scope>NUCLEOTIDE SEQUENCE [LARGE SCALE GENOMIC DNA]</scope>
    <source>
        <strain evidence="3">COL-18-3</strain>
    </source>
</reference>
<proteinExistence type="predicted"/>
<dbReference type="Proteomes" id="UP000188320">
    <property type="component" value="Unassembled WGS sequence"/>
</dbReference>
<feature type="region of interest" description="Disordered" evidence="1">
    <location>
        <begin position="37"/>
        <end position="60"/>
    </location>
</feature>
<organism evidence="2 3">
    <name type="scientific">Zancudomyces culisetae</name>
    <name type="common">Gut fungus</name>
    <name type="synonym">Smittium culisetae</name>
    <dbReference type="NCBI Taxonomy" id="1213189"/>
    <lineage>
        <taxon>Eukaryota</taxon>
        <taxon>Fungi</taxon>
        <taxon>Fungi incertae sedis</taxon>
        <taxon>Zoopagomycota</taxon>
        <taxon>Kickxellomycotina</taxon>
        <taxon>Harpellomycetes</taxon>
        <taxon>Harpellales</taxon>
        <taxon>Legeriomycetaceae</taxon>
        <taxon>Zancudomyces</taxon>
    </lineage>
</organism>